<evidence type="ECO:0000313" key="2">
    <source>
        <dbReference type="Proteomes" id="UP000332515"/>
    </source>
</evidence>
<organism evidence="1 2">
    <name type="scientific">Segnochrobactrum spirostomi</name>
    <dbReference type="NCBI Taxonomy" id="2608987"/>
    <lineage>
        <taxon>Bacteria</taxon>
        <taxon>Pseudomonadati</taxon>
        <taxon>Pseudomonadota</taxon>
        <taxon>Alphaproteobacteria</taxon>
        <taxon>Hyphomicrobiales</taxon>
        <taxon>Segnochrobactraceae</taxon>
        <taxon>Segnochrobactrum</taxon>
    </lineage>
</organism>
<dbReference type="Proteomes" id="UP000332515">
    <property type="component" value="Unassembled WGS sequence"/>
</dbReference>
<dbReference type="AlphaFoldDB" id="A0A6A7Y1R6"/>
<gene>
    <name evidence="1" type="ORF">F0357_09640</name>
</gene>
<name>A0A6A7Y1R6_9HYPH</name>
<dbReference type="PIRSF" id="PIRSF028291">
    <property type="entry name" value="UCP028291"/>
    <property type="match status" value="1"/>
</dbReference>
<dbReference type="InterPro" id="IPR014543">
    <property type="entry name" value="UCP028291"/>
</dbReference>
<dbReference type="EMBL" id="VWNA01000001">
    <property type="protein sequence ID" value="MQT12903.1"/>
    <property type="molecule type" value="Genomic_DNA"/>
</dbReference>
<keyword evidence="2" id="KW-1185">Reference proteome</keyword>
<proteinExistence type="predicted"/>
<evidence type="ECO:0000313" key="1">
    <source>
        <dbReference type="EMBL" id="MQT12903.1"/>
    </source>
</evidence>
<dbReference type="RefSeq" id="WP_153480322.1">
    <property type="nucleotide sequence ID" value="NZ_VWNA01000001.1"/>
</dbReference>
<protein>
    <submittedName>
        <fullName evidence="1">DUF2218 domain-containing protein</fullName>
    </submittedName>
</protein>
<comment type="caution">
    <text evidence="1">The sequence shown here is derived from an EMBL/GenBank/DDBJ whole genome shotgun (WGS) entry which is preliminary data.</text>
</comment>
<sequence>MPVSEARIQSEYAQRYVGQLCKHFQHKLPVEYRAGTPTATGHITFEFGSCDLVGEDEILTMRAVAETEDDLRRLEDVLARHLERFAFRDNPPIVWADAA</sequence>
<dbReference type="Gene3D" id="3.30.310.50">
    <property type="entry name" value="Alpha-D-phosphohexomutase, C-terminal domain"/>
    <property type="match status" value="1"/>
</dbReference>
<accession>A0A6A7Y1R6</accession>
<dbReference type="Pfam" id="PF09981">
    <property type="entry name" value="DUF2218"/>
    <property type="match status" value="1"/>
</dbReference>
<reference evidence="1 2" key="1">
    <citation type="submission" date="2019-09" db="EMBL/GenBank/DDBJ databases">
        <title>Segnochrobactrum spirostomi gen. nov., sp. nov., isolated from the ciliate Spirostomum cf. yagiui and description of a novel family, Segnochrobactraceae fam. nov. within the order Rhizobiales of the class Alphaproteobacteria.</title>
        <authorList>
            <person name="Akter S."/>
            <person name="Shazib S.U.A."/>
            <person name="Shin M.K."/>
        </authorList>
    </citation>
    <scope>NUCLEOTIDE SEQUENCE [LARGE SCALE GENOMIC DNA]</scope>
    <source>
        <strain evidence="1 2">Sp-1</strain>
    </source>
</reference>